<dbReference type="HOGENOM" id="CLU_187047_0_0_1"/>
<dbReference type="OrthoDB" id="3238562at2759"/>
<name>F8Q582_SERL3</name>
<gene>
    <name evidence="1" type="ORF">SERLA73DRAFT_57979</name>
</gene>
<evidence type="ECO:0008006" key="3">
    <source>
        <dbReference type="Google" id="ProtNLM"/>
    </source>
</evidence>
<evidence type="ECO:0000313" key="1">
    <source>
        <dbReference type="EMBL" id="EGN96709.1"/>
    </source>
</evidence>
<organism evidence="2">
    <name type="scientific">Serpula lacrymans var. lacrymans (strain S7.3)</name>
    <name type="common">Dry rot fungus</name>
    <dbReference type="NCBI Taxonomy" id="936435"/>
    <lineage>
        <taxon>Eukaryota</taxon>
        <taxon>Fungi</taxon>
        <taxon>Dikarya</taxon>
        <taxon>Basidiomycota</taxon>
        <taxon>Agaricomycotina</taxon>
        <taxon>Agaricomycetes</taxon>
        <taxon>Agaricomycetidae</taxon>
        <taxon>Boletales</taxon>
        <taxon>Coniophorineae</taxon>
        <taxon>Serpulaceae</taxon>
        <taxon>Serpula</taxon>
    </lineage>
</organism>
<dbReference type="Proteomes" id="UP000008063">
    <property type="component" value="Unassembled WGS sequence"/>
</dbReference>
<proteinExistence type="predicted"/>
<sequence>MCISWSNFHTKPCDSGHSAIDGQYLVVSNLLSGLDRYKLPRMERILSSPHTIIVNVPLQVAIVPQEGWIVCRGDNGFAQLFCFSSGKFLACLSHNNSSTL</sequence>
<evidence type="ECO:0000313" key="2">
    <source>
        <dbReference type="Proteomes" id="UP000008063"/>
    </source>
</evidence>
<reference evidence="2" key="1">
    <citation type="journal article" date="2011" name="Science">
        <title>The plant cell wall-decomposing machinery underlies the functional diversity of forest fungi.</title>
        <authorList>
            <person name="Eastwood D.C."/>
            <person name="Floudas D."/>
            <person name="Binder M."/>
            <person name="Majcherczyk A."/>
            <person name="Schneider P."/>
            <person name="Aerts A."/>
            <person name="Asiegbu F.O."/>
            <person name="Baker S.E."/>
            <person name="Barry K."/>
            <person name="Bendiksby M."/>
            <person name="Blumentritt M."/>
            <person name="Coutinho P.M."/>
            <person name="Cullen D."/>
            <person name="de Vries R.P."/>
            <person name="Gathman A."/>
            <person name="Goodell B."/>
            <person name="Henrissat B."/>
            <person name="Ihrmark K."/>
            <person name="Kauserud H."/>
            <person name="Kohler A."/>
            <person name="LaButti K."/>
            <person name="Lapidus A."/>
            <person name="Lavin J.L."/>
            <person name="Lee Y.-H."/>
            <person name="Lindquist E."/>
            <person name="Lilly W."/>
            <person name="Lucas S."/>
            <person name="Morin E."/>
            <person name="Murat C."/>
            <person name="Oguiza J.A."/>
            <person name="Park J."/>
            <person name="Pisabarro A.G."/>
            <person name="Riley R."/>
            <person name="Rosling A."/>
            <person name="Salamov A."/>
            <person name="Schmidt O."/>
            <person name="Schmutz J."/>
            <person name="Skrede I."/>
            <person name="Stenlid J."/>
            <person name="Wiebenga A."/>
            <person name="Xie X."/>
            <person name="Kuees U."/>
            <person name="Hibbett D.S."/>
            <person name="Hoffmeister D."/>
            <person name="Hoegberg N."/>
            <person name="Martin F."/>
            <person name="Grigoriev I.V."/>
            <person name="Watkinson S.C."/>
        </authorList>
    </citation>
    <scope>NUCLEOTIDE SEQUENCE [LARGE SCALE GENOMIC DNA]</scope>
    <source>
        <strain evidence="2">strain S7.3</strain>
    </source>
</reference>
<protein>
    <recommendedName>
        <fullName evidence="3">CNH domain-containing protein</fullName>
    </recommendedName>
</protein>
<dbReference type="InParanoid" id="F8Q582"/>
<dbReference type="AlphaFoldDB" id="F8Q582"/>
<keyword evidence="2" id="KW-1185">Reference proteome</keyword>
<dbReference type="EMBL" id="GL945483">
    <property type="protein sequence ID" value="EGN96709.1"/>
    <property type="molecule type" value="Genomic_DNA"/>
</dbReference>
<accession>F8Q582</accession>